<organism evidence="2 3">
    <name type="scientific">Edwardsiella tarda (strain FL6-60)</name>
    <dbReference type="NCBI Taxonomy" id="718251"/>
    <lineage>
        <taxon>Bacteria</taxon>
        <taxon>Pseudomonadati</taxon>
        <taxon>Pseudomonadota</taxon>
        <taxon>Gammaproteobacteria</taxon>
        <taxon>Enterobacterales</taxon>
        <taxon>Hafniaceae</taxon>
        <taxon>Edwardsiella</taxon>
    </lineage>
</organism>
<evidence type="ECO:0000313" key="3">
    <source>
        <dbReference type="Proteomes" id="UP000002230"/>
    </source>
</evidence>
<reference evidence="2 3" key="2">
    <citation type="journal article" date="2011" name="BMC Immunol.">
        <title>Comparison of static immersion and intravenous injection systems for exposure of zebrafish embryos to the natural pathogen Edwardsiella tarda.</title>
        <authorList>
            <person name="van Soest J.J."/>
            <person name="Stockhammer O.W."/>
            <person name="Ordas A."/>
            <person name="Bloemberg G.V."/>
            <person name="Spaink H.P."/>
            <person name="Meijer A.H."/>
        </authorList>
    </citation>
    <scope>NUCLEOTIDE SEQUENCE [LARGE SCALE GENOMIC DNA]</scope>
    <source>
        <strain evidence="2 3">FL6-60</strain>
    </source>
</reference>
<accession>A0A0H3DQN5</accession>
<gene>
    <name evidence="2" type="ordered locus">ETAF_1538</name>
</gene>
<reference evidence="3" key="1">
    <citation type="submission" date="2010-08" db="EMBL/GenBank/DDBJ databases">
        <title>Genome comparisons of Edwardsiella bacteria analysed using deep sequencing technology.</title>
        <authorList>
            <person name="van Soest J.J."/>
            <person name="Henkel C.V."/>
            <person name="Jansen H.J."/>
            <person name="van den Hondel C.A.M.J.J."/>
            <person name="Bloemberg G.V."/>
            <person name="Meijer A.H."/>
            <person name="Spaink H.P."/>
        </authorList>
    </citation>
    <scope>NUCLEOTIDE SEQUENCE [LARGE SCALE GENOMIC DNA]</scope>
    <source>
        <strain evidence="3">FL6-60</strain>
    </source>
</reference>
<evidence type="ECO:0000256" key="1">
    <source>
        <dbReference type="SAM" id="Phobius"/>
    </source>
</evidence>
<dbReference type="EMBL" id="CP002154">
    <property type="protein sequence ID" value="ADM41646.1"/>
    <property type="molecule type" value="Genomic_DNA"/>
</dbReference>
<dbReference type="AlphaFoldDB" id="A0A0H3DQN5"/>
<feature type="transmembrane region" description="Helical" evidence="1">
    <location>
        <begin position="87"/>
        <end position="105"/>
    </location>
</feature>
<proteinExistence type="predicted"/>
<dbReference type="KEGG" id="etd:ETAF_1538"/>
<feature type="transmembrane region" description="Helical" evidence="1">
    <location>
        <begin position="111"/>
        <end position="130"/>
    </location>
</feature>
<keyword evidence="1" id="KW-0812">Transmembrane</keyword>
<dbReference type="Pfam" id="PF10754">
    <property type="entry name" value="DUF2569"/>
    <property type="match status" value="1"/>
</dbReference>
<dbReference type="InterPro" id="IPR019690">
    <property type="entry name" value="DUF2569"/>
</dbReference>
<keyword evidence="1" id="KW-0472">Membrane</keyword>
<dbReference type="PATRIC" id="fig|718251.5.peg.1591"/>
<dbReference type="HOGENOM" id="CLU_147992_0_0_6"/>
<name>A0A0H3DQN5_EDWTF</name>
<feature type="transmembrane region" description="Helical" evidence="1">
    <location>
        <begin position="12"/>
        <end position="35"/>
    </location>
</feature>
<keyword evidence="1" id="KW-1133">Transmembrane helix</keyword>
<protein>
    <submittedName>
        <fullName evidence="2">Putative membrane protein</fullName>
    </submittedName>
</protein>
<keyword evidence="3" id="KW-1185">Reference proteome</keyword>
<evidence type="ECO:0000313" key="2">
    <source>
        <dbReference type="EMBL" id="ADM41646.1"/>
    </source>
</evidence>
<dbReference type="Proteomes" id="UP000002230">
    <property type="component" value="Chromosome"/>
</dbReference>
<sequence>MKTDRIGGWLFAPLAYMILSLFSSSLMLVLFIMTLLQHGGGGRLWAHGGTFSSQWGLSLLITLGVWCFSLHVLRLFFKRSRRFPKHFIAWLLVMLLLALKSFAFSPISDTLALRGIITPLLAAAVFVPYIKRSARVRQTFIEQ</sequence>
<feature type="transmembrane region" description="Helical" evidence="1">
    <location>
        <begin position="55"/>
        <end position="75"/>
    </location>
</feature>